<keyword evidence="5 7" id="KW-1133">Transmembrane helix</keyword>
<dbReference type="PROSITE" id="PS50850">
    <property type="entry name" value="MFS"/>
    <property type="match status" value="1"/>
</dbReference>
<accession>A0ABP7ZNG0</accession>
<dbReference type="InterPro" id="IPR036259">
    <property type="entry name" value="MFS_trans_sf"/>
</dbReference>
<feature type="transmembrane region" description="Helical" evidence="7">
    <location>
        <begin position="126"/>
        <end position="151"/>
    </location>
</feature>
<dbReference type="InterPro" id="IPR020846">
    <property type="entry name" value="MFS_dom"/>
</dbReference>
<gene>
    <name evidence="9" type="ORF">GCM10022286_29840</name>
</gene>
<dbReference type="CDD" id="cd17369">
    <property type="entry name" value="MFS_ShiA_like"/>
    <property type="match status" value="1"/>
</dbReference>
<name>A0ABP7ZNG0_9MICO</name>
<keyword evidence="4 7" id="KW-0812">Transmembrane</keyword>
<comment type="caution">
    <text evidence="9">The sequence shown here is derived from an EMBL/GenBank/DDBJ whole genome shotgun (WGS) entry which is preliminary data.</text>
</comment>
<feature type="transmembrane region" description="Helical" evidence="7">
    <location>
        <begin position="96"/>
        <end position="114"/>
    </location>
</feature>
<dbReference type="SUPFAM" id="SSF103473">
    <property type="entry name" value="MFS general substrate transporter"/>
    <property type="match status" value="1"/>
</dbReference>
<evidence type="ECO:0000256" key="1">
    <source>
        <dbReference type="ARBA" id="ARBA00004651"/>
    </source>
</evidence>
<reference evidence="9" key="2">
    <citation type="submission" date="2023-12" db="EMBL/GenBank/DDBJ databases">
        <authorList>
            <person name="Sun Q."/>
            <person name="Inoue M."/>
        </authorList>
    </citation>
    <scope>NUCLEOTIDE SEQUENCE</scope>
    <source>
        <strain evidence="9">JCM 17590</strain>
    </source>
</reference>
<comment type="subcellular location">
    <subcellularLocation>
        <location evidence="1">Cell membrane</location>
        <topology evidence="1">Multi-pass membrane protein</topology>
    </subcellularLocation>
</comment>
<dbReference type="Proteomes" id="UP001415169">
    <property type="component" value="Unassembled WGS sequence"/>
</dbReference>
<dbReference type="InterPro" id="IPR005828">
    <property type="entry name" value="MFS_sugar_transport-like"/>
</dbReference>
<keyword evidence="2" id="KW-0813">Transport</keyword>
<evidence type="ECO:0000313" key="10">
    <source>
        <dbReference type="Proteomes" id="UP001415169"/>
    </source>
</evidence>
<dbReference type="Gene3D" id="1.20.1250.20">
    <property type="entry name" value="MFS general substrate transporter like domains"/>
    <property type="match status" value="1"/>
</dbReference>
<feature type="transmembrane region" description="Helical" evidence="7">
    <location>
        <begin position="172"/>
        <end position="190"/>
    </location>
</feature>
<feature type="transmembrane region" description="Helical" evidence="7">
    <location>
        <begin position="290"/>
        <end position="312"/>
    </location>
</feature>
<evidence type="ECO:0000256" key="2">
    <source>
        <dbReference type="ARBA" id="ARBA00022448"/>
    </source>
</evidence>
<dbReference type="InterPro" id="IPR011701">
    <property type="entry name" value="MFS"/>
</dbReference>
<feature type="transmembrane region" description="Helical" evidence="7">
    <location>
        <begin position="411"/>
        <end position="432"/>
    </location>
</feature>
<dbReference type="PANTHER" id="PTHR43045:SF1">
    <property type="entry name" value="SHIKIMATE TRANSPORTER"/>
    <property type="match status" value="1"/>
</dbReference>
<evidence type="ECO:0000259" key="8">
    <source>
        <dbReference type="PROSITE" id="PS50850"/>
    </source>
</evidence>
<protein>
    <submittedName>
        <fullName evidence="9">MFS transporter</fullName>
    </submittedName>
</protein>
<feature type="domain" description="Major facilitator superfamily (MFS) profile" evidence="8">
    <location>
        <begin position="23"/>
        <end position="437"/>
    </location>
</feature>
<keyword evidence="10" id="KW-1185">Reference proteome</keyword>
<dbReference type="RefSeq" id="WP_344792683.1">
    <property type="nucleotide sequence ID" value="NZ_BAABBV010000002.1"/>
</dbReference>
<keyword evidence="3" id="KW-1003">Cell membrane</keyword>
<evidence type="ECO:0000256" key="5">
    <source>
        <dbReference type="ARBA" id="ARBA00022989"/>
    </source>
</evidence>
<feature type="transmembrane region" description="Helical" evidence="7">
    <location>
        <begin position="239"/>
        <end position="258"/>
    </location>
</feature>
<keyword evidence="6 7" id="KW-0472">Membrane</keyword>
<dbReference type="Pfam" id="PF00083">
    <property type="entry name" value="Sugar_tr"/>
    <property type="match status" value="1"/>
</dbReference>
<evidence type="ECO:0000256" key="7">
    <source>
        <dbReference type="SAM" id="Phobius"/>
    </source>
</evidence>
<sequence length="463" mass="49876">MSSLDGRLTPSGTINLTTDRRRLAIATIIGTSVEWYDFFTYAAAAGLVFSKLFFEPAGPAVATLLSFTTVGISFLFRPLGAFLAGHFGDKVGRRPMLMLTLILMGIGTTLIGLIPSYDTIGVAAPIILIFLRVVQGISAGGEWGGAVLMAVEHAPRDRRGVFGAMPQIGVPIGLLLSSGVLAIMSALFPGDAFFGWGWRIPFLLSFLLIIVGYWVRRRLEESPVFLEIAERKEQTRVPVVRLFARFTPLVLLAALVFAGDNGVGYMTTGGFVQNYATNPDGAVHLDRSPVLWIVALSGAVWLISAFFAGWVTDRIGRRTTYLIGWVLQAAAVIALFPLVNLASLAGLTIALVFLSIALGFTYGPQAAWYVELFPASIRFSGISISYAIGAILGGAFAPLIAQALLQATKSTAAITWYLLLLTAVAFVATLLLRERKGISLSPANEAEQERGIYIWQRPATKPE</sequence>
<dbReference type="Pfam" id="PF07690">
    <property type="entry name" value="MFS_1"/>
    <property type="match status" value="1"/>
</dbReference>
<dbReference type="PANTHER" id="PTHR43045">
    <property type="entry name" value="SHIKIMATE TRANSPORTER"/>
    <property type="match status" value="1"/>
</dbReference>
<feature type="transmembrane region" description="Helical" evidence="7">
    <location>
        <begin position="60"/>
        <end position="84"/>
    </location>
</feature>
<feature type="transmembrane region" description="Helical" evidence="7">
    <location>
        <begin position="319"/>
        <end position="338"/>
    </location>
</feature>
<evidence type="ECO:0000256" key="4">
    <source>
        <dbReference type="ARBA" id="ARBA00022692"/>
    </source>
</evidence>
<feature type="transmembrane region" description="Helical" evidence="7">
    <location>
        <begin position="384"/>
        <end position="405"/>
    </location>
</feature>
<feature type="transmembrane region" description="Helical" evidence="7">
    <location>
        <begin position="196"/>
        <end position="215"/>
    </location>
</feature>
<evidence type="ECO:0000313" key="9">
    <source>
        <dbReference type="EMBL" id="GAA4165948.1"/>
    </source>
</evidence>
<reference evidence="9" key="1">
    <citation type="journal article" date="2014" name="Int. J. Syst. Evol. Microbiol.">
        <title>Complete genome of a new Firmicutes species belonging to the dominant human colonic microbiota ('Ruminococcus bicirculans') reveals two chromosomes and a selective capacity to utilize plant glucans.</title>
        <authorList>
            <consortium name="NISC Comparative Sequencing Program"/>
            <person name="Wegmann U."/>
            <person name="Louis P."/>
            <person name="Goesmann A."/>
            <person name="Henrissat B."/>
            <person name="Duncan S.H."/>
            <person name="Flint H.J."/>
        </authorList>
    </citation>
    <scope>NUCLEOTIDE SEQUENCE</scope>
    <source>
        <strain evidence="9">JCM 17590</strain>
    </source>
</reference>
<organism evidence="9 10">
    <name type="scientific">Gryllotalpicola daejeonensis</name>
    <dbReference type="NCBI Taxonomy" id="993087"/>
    <lineage>
        <taxon>Bacteria</taxon>
        <taxon>Bacillati</taxon>
        <taxon>Actinomycetota</taxon>
        <taxon>Actinomycetes</taxon>
        <taxon>Micrococcales</taxon>
        <taxon>Microbacteriaceae</taxon>
        <taxon>Gryllotalpicola</taxon>
    </lineage>
</organism>
<evidence type="ECO:0000256" key="6">
    <source>
        <dbReference type="ARBA" id="ARBA00023136"/>
    </source>
</evidence>
<dbReference type="EMBL" id="BAABBV010000002">
    <property type="protein sequence ID" value="GAA4165948.1"/>
    <property type="molecule type" value="Genomic_DNA"/>
</dbReference>
<proteinExistence type="predicted"/>
<feature type="transmembrane region" description="Helical" evidence="7">
    <location>
        <begin position="344"/>
        <end position="363"/>
    </location>
</feature>
<evidence type="ECO:0000256" key="3">
    <source>
        <dbReference type="ARBA" id="ARBA00022475"/>
    </source>
</evidence>